<accession>A0ABW7W495</accession>
<dbReference type="Proteomes" id="UP001611494">
    <property type="component" value="Unassembled WGS sequence"/>
</dbReference>
<evidence type="ECO:0000259" key="1">
    <source>
        <dbReference type="Pfam" id="PF04149"/>
    </source>
</evidence>
<dbReference type="Pfam" id="PF04149">
    <property type="entry name" value="DUF397"/>
    <property type="match status" value="1"/>
</dbReference>
<dbReference type="EMBL" id="JBIRYL010000005">
    <property type="protein sequence ID" value="MFI2232067.1"/>
    <property type="molecule type" value="Genomic_DNA"/>
</dbReference>
<reference evidence="2 3" key="1">
    <citation type="submission" date="2024-10" db="EMBL/GenBank/DDBJ databases">
        <title>The Natural Products Discovery Center: Release of the First 8490 Sequenced Strains for Exploring Actinobacteria Biosynthetic Diversity.</title>
        <authorList>
            <person name="Kalkreuter E."/>
            <person name="Kautsar S.A."/>
            <person name="Yang D."/>
            <person name="Bader C.D."/>
            <person name="Teijaro C.N."/>
            <person name="Fluegel L."/>
            <person name="Davis C.M."/>
            <person name="Simpson J.R."/>
            <person name="Lauterbach L."/>
            <person name="Steele A.D."/>
            <person name="Gui C."/>
            <person name="Meng S."/>
            <person name="Li G."/>
            <person name="Viehrig K."/>
            <person name="Ye F."/>
            <person name="Su P."/>
            <person name="Kiefer A.F."/>
            <person name="Nichols A."/>
            <person name="Cepeda A.J."/>
            <person name="Yan W."/>
            <person name="Fan B."/>
            <person name="Jiang Y."/>
            <person name="Adhikari A."/>
            <person name="Zheng C.-J."/>
            <person name="Schuster L."/>
            <person name="Cowan T.M."/>
            <person name="Smanski M.J."/>
            <person name="Chevrette M.G."/>
            <person name="De Carvalho L.P.S."/>
            <person name="Shen B."/>
        </authorList>
    </citation>
    <scope>NUCLEOTIDE SEQUENCE [LARGE SCALE GENOMIC DNA]</scope>
    <source>
        <strain evidence="2 3">NPDC019377</strain>
    </source>
</reference>
<name>A0ABW7W495_9NOCA</name>
<evidence type="ECO:0000313" key="3">
    <source>
        <dbReference type="Proteomes" id="UP001611494"/>
    </source>
</evidence>
<feature type="domain" description="DUF397" evidence="1">
    <location>
        <begin position="6"/>
        <end position="57"/>
    </location>
</feature>
<sequence length="66" mass="7330">MTDHLDWRVSSYTDKHTCVEVAAAPTGEILVRNSNNRAAGHIAFTRDEFSAWLKGCKAGEFDDLGF</sequence>
<evidence type="ECO:0000313" key="2">
    <source>
        <dbReference type="EMBL" id="MFI2232067.1"/>
    </source>
</evidence>
<comment type="caution">
    <text evidence="2">The sequence shown here is derived from an EMBL/GenBank/DDBJ whole genome shotgun (WGS) entry which is preliminary data.</text>
</comment>
<gene>
    <name evidence="2" type="ORF">ACH49Z_19665</name>
</gene>
<protein>
    <submittedName>
        <fullName evidence="2">DUF397 domain-containing protein</fullName>
    </submittedName>
</protein>
<proteinExistence type="predicted"/>
<keyword evidence="3" id="KW-1185">Reference proteome</keyword>
<dbReference type="RefSeq" id="WP_039822566.1">
    <property type="nucleotide sequence ID" value="NZ_JBIRYL010000005.1"/>
</dbReference>
<dbReference type="InterPro" id="IPR007278">
    <property type="entry name" value="DUF397"/>
</dbReference>
<organism evidence="2 3">
    <name type="scientific">Nocardia testacea</name>
    <dbReference type="NCBI Taxonomy" id="248551"/>
    <lineage>
        <taxon>Bacteria</taxon>
        <taxon>Bacillati</taxon>
        <taxon>Actinomycetota</taxon>
        <taxon>Actinomycetes</taxon>
        <taxon>Mycobacteriales</taxon>
        <taxon>Nocardiaceae</taxon>
        <taxon>Nocardia</taxon>
    </lineage>
</organism>